<keyword evidence="3" id="KW-0238">DNA-binding</keyword>
<dbReference type="PRINTS" id="PR00039">
    <property type="entry name" value="HTHLYSR"/>
</dbReference>
<sequence length="310" mass="34193">MTPRMELRHLRYFVVVAEELHFRRAAERLHMSQPPLSQQIRALEEEVGATLLLRTQRRVELTAAGAVFLERAREILAATEDAARQARRVQRGEVGRLAVGFVGSAMYSFVPDLLRRFREQSPDVTLRLHELGTTEQLRQLEDGRLDVGFLRAGRSRPELKIENVALEPVVVALPDLHPLAAKTQLTLEDLQGQPLILLTNGVAPGLRTALQPAIDRLGGDDTVVQEVQEMQTVIGLVAAGIGISLVAESVRELVRVGVTYRPLAGWGPSLRLDMAWRAADESPLLTAFVEMARAAAPAEGERGRRGPAPR</sequence>
<evidence type="ECO:0000259" key="5">
    <source>
        <dbReference type="PROSITE" id="PS50931"/>
    </source>
</evidence>
<dbReference type="InterPro" id="IPR036390">
    <property type="entry name" value="WH_DNA-bd_sf"/>
</dbReference>
<keyword evidence="2" id="KW-0805">Transcription regulation</keyword>
<keyword evidence="4" id="KW-0804">Transcription</keyword>
<evidence type="ECO:0000313" key="6">
    <source>
        <dbReference type="EMBL" id="RKQ86377.1"/>
    </source>
</evidence>
<name>A0A660KXD7_9ACTN</name>
<protein>
    <submittedName>
        <fullName evidence="6">LysR family transcriptional regulator</fullName>
    </submittedName>
</protein>
<dbReference type="InterPro" id="IPR036388">
    <property type="entry name" value="WH-like_DNA-bd_sf"/>
</dbReference>
<dbReference type="GO" id="GO:0003677">
    <property type="term" value="F:DNA binding"/>
    <property type="evidence" value="ECO:0007669"/>
    <property type="project" value="UniProtKB-KW"/>
</dbReference>
<dbReference type="PANTHER" id="PTHR30346">
    <property type="entry name" value="TRANSCRIPTIONAL DUAL REGULATOR HCAR-RELATED"/>
    <property type="match status" value="1"/>
</dbReference>
<dbReference type="PANTHER" id="PTHR30346:SF0">
    <property type="entry name" value="HCA OPERON TRANSCRIPTIONAL ACTIVATOR HCAR"/>
    <property type="match status" value="1"/>
</dbReference>
<gene>
    <name evidence="6" type="ORF">C8N24_4388</name>
</gene>
<accession>A0A660KXD7</accession>
<evidence type="ECO:0000256" key="2">
    <source>
        <dbReference type="ARBA" id="ARBA00023015"/>
    </source>
</evidence>
<dbReference type="AlphaFoldDB" id="A0A660KXD7"/>
<evidence type="ECO:0000256" key="4">
    <source>
        <dbReference type="ARBA" id="ARBA00023163"/>
    </source>
</evidence>
<dbReference type="GO" id="GO:0003700">
    <property type="term" value="F:DNA-binding transcription factor activity"/>
    <property type="evidence" value="ECO:0007669"/>
    <property type="project" value="InterPro"/>
</dbReference>
<dbReference type="Pfam" id="PF03466">
    <property type="entry name" value="LysR_substrate"/>
    <property type="match status" value="1"/>
</dbReference>
<comment type="caution">
    <text evidence="6">The sequence shown here is derived from an EMBL/GenBank/DDBJ whole genome shotgun (WGS) entry which is preliminary data.</text>
</comment>
<proteinExistence type="inferred from homology"/>
<keyword evidence="7" id="KW-1185">Reference proteome</keyword>
<dbReference type="Gene3D" id="3.40.190.10">
    <property type="entry name" value="Periplasmic binding protein-like II"/>
    <property type="match status" value="2"/>
</dbReference>
<feature type="domain" description="HTH lysR-type" evidence="5">
    <location>
        <begin position="5"/>
        <end position="62"/>
    </location>
</feature>
<dbReference type="FunFam" id="1.10.10.10:FF:000001">
    <property type="entry name" value="LysR family transcriptional regulator"/>
    <property type="match status" value="1"/>
</dbReference>
<evidence type="ECO:0000256" key="1">
    <source>
        <dbReference type="ARBA" id="ARBA00009437"/>
    </source>
</evidence>
<evidence type="ECO:0000256" key="3">
    <source>
        <dbReference type="ARBA" id="ARBA00023125"/>
    </source>
</evidence>
<dbReference type="SUPFAM" id="SSF46785">
    <property type="entry name" value="Winged helix' DNA-binding domain"/>
    <property type="match status" value="1"/>
</dbReference>
<evidence type="ECO:0000313" key="7">
    <source>
        <dbReference type="Proteomes" id="UP000278962"/>
    </source>
</evidence>
<dbReference type="SUPFAM" id="SSF53850">
    <property type="entry name" value="Periplasmic binding protein-like II"/>
    <property type="match status" value="1"/>
</dbReference>
<dbReference type="PROSITE" id="PS50931">
    <property type="entry name" value="HTH_LYSR"/>
    <property type="match status" value="1"/>
</dbReference>
<dbReference type="Gene3D" id="1.10.10.10">
    <property type="entry name" value="Winged helix-like DNA-binding domain superfamily/Winged helix DNA-binding domain"/>
    <property type="match status" value="1"/>
</dbReference>
<dbReference type="Proteomes" id="UP000278962">
    <property type="component" value="Unassembled WGS sequence"/>
</dbReference>
<dbReference type="InterPro" id="IPR000847">
    <property type="entry name" value="LysR_HTH_N"/>
</dbReference>
<dbReference type="GO" id="GO:0032993">
    <property type="term" value="C:protein-DNA complex"/>
    <property type="evidence" value="ECO:0007669"/>
    <property type="project" value="TreeGrafter"/>
</dbReference>
<dbReference type="OrthoDB" id="3636008at2"/>
<dbReference type="Pfam" id="PF00126">
    <property type="entry name" value="HTH_1"/>
    <property type="match status" value="1"/>
</dbReference>
<reference evidence="6 7" key="1">
    <citation type="submission" date="2018-10" db="EMBL/GenBank/DDBJ databases">
        <title>Genomic Encyclopedia of Archaeal and Bacterial Type Strains, Phase II (KMG-II): from individual species to whole genera.</title>
        <authorList>
            <person name="Goeker M."/>
        </authorList>
    </citation>
    <scope>NUCLEOTIDE SEQUENCE [LARGE SCALE GENOMIC DNA]</scope>
    <source>
        <strain evidence="6 7">DSM 14954</strain>
    </source>
</reference>
<dbReference type="EMBL" id="RBIL01000002">
    <property type="protein sequence ID" value="RKQ86377.1"/>
    <property type="molecule type" value="Genomic_DNA"/>
</dbReference>
<dbReference type="InterPro" id="IPR005119">
    <property type="entry name" value="LysR_subst-bd"/>
</dbReference>
<organism evidence="6 7">
    <name type="scientific">Solirubrobacter pauli</name>
    <dbReference type="NCBI Taxonomy" id="166793"/>
    <lineage>
        <taxon>Bacteria</taxon>
        <taxon>Bacillati</taxon>
        <taxon>Actinomycetota</taxon>
        <taxon>Thermoleophilia</taxon>
        <taxon>Solirubrobacterales</taxon>
        <taxon>Solirubrobacteraceae</taxon>
        <taxon>Solirubrobacter</taxon>
    </lineage>
</organism>
<dbReference type="CDD" id="cd08414">
    <property type="entry name" value="PBP2_LTTR_aromatics_like"/>
    <property type="match status" value="1"/>
</dbReference>
<comment type="similarity">
    <text evidence="1">Belongs to the LysR transcriptional regulatory family.</text>
</comment>